<name>A0A6J5RC18_9CAUD</name>
<evidence type="ECO:0000313" key="5">
    <source>
        <dbReference type="EMBL" id="CAB4191011.1"/>
    </source>
</evidence>
<evidence type="ECO:0000313" key="8">
    <source>
        <dbReference type="EMBL" id="CAB5227497.1"/>
    </source>
</evidence>
<evidence type="ECO:0000313" key="1">
    <source>
        <dbReference type="EMBL" id="CAB4145332.1"/>
    </source>
</evidence>
<evidence type="ECO:0000313" key="2">
    <source>
        <dbReference type="EMBL" id="CAB4169464.1"/>
    </source>
</evidence>
<accession>A0A6J5RC18</accession>
<dbReference type="EMBL" id="LR796926">
    <property type="protein sequence ID" value="CAB4175765.1"/>
    <property type="molecule type" value="Genomic_DNA"/>
</dbReference>
<sequence length="70" mass="7984">MIKARAIVDVEHVVPPGQSGLNRYRVEVWGDEPHDYVRSYSIQAKTDTAAAQESLLKFNDEIENLLKRKS</sequence>
<dbReference type="EMBL" id="LR797376">
    <property type="protein sequence ID" value="CAB4211922.1"/>
    <property type="molecule type" value="Genomic_DNA"/>
</dbReference>
<dbReference type="EMBL" id="LR797171">
    <property type="protein sequence ID" value="CAB4191011.1"/>
    <property type="molecule type" value="Genomic_DNA"/>
</dbReference>
<gene>
    <name evidence="4" type="ORF">UFOVP1072_2</name>
    <name evidence="5" type="ORF">UFOVP1211_2</name>
    <name evidence="6" type="ORF">UFOVP1420_59</name>
    <name evidence="8" type="ORF">UFOVP1518_58</name>
    <name evidence="7" type="ORF">UFOVP1657_52</name>
    <name evidence="1" type="ORF">UFOVP475_3</name>
    <name evidence="2" type="ORF">UFOVP897_33</name>
    <name evidence="3" type="ORF">UFOVP984_3</name>
</gene>
<dbReference type="EMBL" id="LR797018">
    <property type="protein sequence ID" value="CAB4180916.1"/>
    <property type="molecule type" value="Genomic_DNA"/>
</dbReference>
<organism evidence="5">
    <name type="scientific">uncultured Caudovirales phage</name>
    <dbReference type="NCBI Taxonomy" id="2100421"/>
    <lineage>
        <taxon>Viruses</taxon>
        <taxon>Duplodnaviria</taxon>
        <taxon>Heunggongvirae</taxon>
        <taxon>Uroviricota</taxon>
        <taxon>Caudoviricetes</taxon>
        <taxon>Peduoviridae</taxon>
        <taxon>Maltschvirus</taxon>
        <taxon>Maltschvirus maltsch</taxon>
    </lineage>
</organism>
<dbReference type="EMBL" id="LR796847">
    <property type="protein sequence ID" value="CAB4169464.1"/>
    <property type="molecule type" value="Genomic_DNA"/>
</dbReference>
<reference evidence="5" key="1">
    <citation type="submission" date="2020-05" db="EMBL/GenBank/DDBJ databases">
        <authorList>
            <person name="Chiriac C."/>
            <person name="Salcher M."/>
            <person name="Ghai R."/>
            <person name="Kavagutti S V."/>
        </authorList>
    </citation>
    <scope>NUCLEOTIDE SEQUENCE</scope>
</reference>
<protein>
    <submittedName>
        <fullName evidence="5">Uncharacterized protein</fullName>
    </submittedName>
</protein>
<dbReference type="EMBL" id="LR797514">
    <property type="protein sequence ID" value="CAB4222344.1"/>
    <property type="molecule type" value="Genomic_DNA"/>
</dbReference>
<proteinExistence type="predicted"/>
<dbReference type="EMBL" id="LR798369">
    <property type="protein sequence ID" value="CAB5227497.1"/>
    <property type="molecule type" value="Genomic_DNA"/>
</dbReference>
<evidence type="ECO:0000313" key="7">
    <source>
        <dbReference type="EMBL" id="CAB4222344.1"/>
    </source>
</evidence>
<evidence type="ECO:0000313" key="6">
    <source>
        <dbReference type="EMBL" id="CAB4211922.1"/>
    </source>
</evidence>
<dbReference type="EMBL" id="LR796460">
    <property type="protein sequence ID" value="CAB4145332.1"/>
    <property type="molecule type" value="Genomic_DNA"/>
</dbReference>
<evidence type="ECO:0000313" key="4">
    <source>
        <dbReference type="EMBL" id="CAB4180916.1"/>
    </source>
</evidence>
<evidence type="ECO:0000313" key="3">
    <source>
        <dbReference type="EMBL" id="CAB4175765.1"/>
    </source>
</evidence>